<evidence type="ECO:0000256" key="5">
    <source>
        <dbReference type="ARBA" id="ARBA00022475"/>
    </source>
</evidence>
<dbReference type="OrthoDB" id="6854449at2"/>
<evidence type="ECO:0000313" key="17">
    <source>
        <dbReference type="Proteomes" id="UP000288212"/>
    </source>
</evidence>
<comment type="function">
    <text evidence="15">Catalyzes the ATP-dependent phosphorylation of the 3-deoxy-D-manno-octulosonic acid (Kdo) residue in Kdo-lipid IV(A) at the 4-OH position.</text>
</comment>
<evidence type="ECO:0000256" key="4">
    <source>
        <dbReference type="ARBA" id="ARBA00011988"/>
    </source>
</evidence>
<comment type="catalytic activity">
    <reaction evidence="14 15">
        <text>an alpha-Kdo-(2-&gt;6)-lipid IVA + ATP = a 4-O-phospho-alpha-Kdo-(2-&gt;6)-lipid IVA + ADP + H(+)</text>
        <dbReference type="Rhea" id="RHEA:74271"/>
        <dbReference type="ChEBI" id="CHEBI:15378"/>
        <dbReference type="ChEBI" id="CHEBI:30616"/>
        <dbReference type="ChEBI" id="CHEBI:176428"/>
        <dbReference type="ChEBI" id="CHEBI:193140"/>
        <dbReference type="ChEBI" id="CHEBI:456216"/>
        <dbReference type="EC" id="2.7.1.166"/>
    </reaction>
</comment>
<evidence type="ECO:0000256" key="3">
    <source>
        <dbReference type="ARBA" id="ARBA00010327"/>
    </source>
</evidence>
<dbReference type="GO" id="GO:0009244">
    <property type="term" value="P:lipopolysaccharide core region biosynthetic process"/>
    <property type="evidence" value="ECO:0007669"/>
    <property type="project" value="UniProtKB-UniRule"/>
</dbReference>
<comment type="subcellular location">
    <subcellularLocation>
        <location evidence="1 15">Cell inner membrane</location>
        <topology evidence="1 15">Peripheral membrane protein</topology>
        <orientation evidence="1 15">Cytoplasmic side</orientation>
    </subcellularLocation>
</comment>
<sequence length="265" mass="31248">MNNQNNLIQRRGQAGERFLVTPDADANVSDHTELRAWFSANFWREQQAITGQSKGRNTVYFVRCGEQEWVLRHYYRGGLPGKLLRDLFFYTGVMKTRSFQELELLWRMYHLGLPVPKPIAAYQKKRGLTYQADILIERIPHSQDLFQCLQEQTLPAEQWHRIGATIARFHQTGVYHSDLNCHNILLQRAERCDKVWVIDFDRCEFRSPGRWQVQNLERLHRSLEKEQQKFAAQAKPFYFNSADWQHLIQGYVAGDGDENEYPSND</sequence>
<dbReference type="GO" id="GO:0005524">
    <property type="term" value="F:ATP binding"/>
    <property type="evidence" value="ECO:0007669"/>
    <property type="project" value="UniProtKB-UniRule"/>
</dbReference>
<dbReference type="SUPFAM" id="SSF56112">
    <property type="entry name" value="Protein kinase-like (PK-like)"/>
    <property type="match status" value="1"/>
</dbReference>
<dbReference type="Proteomes" id="UP000288212">
    <property type="component" value="Unassembled WGS sequence"/>
</dbReference>
<evidence type="ECO:0000256" key="7">
    <source>
        <dbReference type="ARBA" id="ARBA00022679"/>
    </source>
</evidence>
<dbReference type="InterPro" id="IPR022826">
    <property type="entry name" value="KDO_kinase"/>
</dbReference>
<dbReference type="Gene3D" id="1.10.510.10">
    <property type="entry name" value="Transferase(Phosphotransferase) domain 1"/>
    <property type="match status" value="1"/>
</dbReference>
<comment type="pathway">
    <text evidence="2 15">Bacterial outer membrane biogenesis; LPS core biosynthesis.</text>
</comment>
<dbReference type="GO" id="GO:0016773">
    <property type="term" value="F:phosphotransferase activity, alcohol group as acceptor"/>
    <property type="evidence" value="ECO:0007669"/>
    <property type="project" value="UniProtKB-UniRule"/>
</dbReference>
<dbReference type="AlphaFoldDB" id="A0A432VY43"/>
<evidence type="ECO:0000256" key="14">
    <source>
        <dbReference type="ARBA" id="ARBA00034417"/>
    </source>
</evidence>
<evidence type="ECO:0000256" key="15">
    <source>
        <dbReference type="HAMAP-Rule" id="MF_00521"/>
    </source>
</evidence>
<gene>
    <name evidence="15" type="primary">kdkA</name>
    <name evidence="16" type="ORF">CWE06_01720</name>
</gene>
<evidence type="ECO:0000256" key="8">
    <source>
        <dbReference type="ARBA" id="ARBA00022741"/>
    </source>
</evidence>
<dbReference type="NCBIfam" id="NF002475">
    <property type="entry name" value="PRK01723.1"/>
    <property type="match status" value="1"/>
</dbReference>
<evidence type="ECO:0000256" key="11">
    <source>
        <dbReference type="ARBA" id="ARBA00022985"/>
    </source>
</evidence>
<keyword evidence="10 15" id="KW-0067">ATP-binding</keyword>
<keyword evidence="9 15" id="KW-0418">Kinase</keyword>
<dbReference type="GO" id="GO:0016301">
    <property type="term" value="F:kinase activity"/>
    <property type="evidence" value="ECO:0007669"/>
    <property type="project" value="UniProtKB-KW"/>
</dbReference>
<dbReference type="InterPro" id="IPR011009">
    <property type="entry name" value="Kinase-like_dom_sf"/>
</dbReference>
<comment type="caution">
    <text evidence="16">The sequence shown here is derived from an EMBL/GenBank/DDBJ whole genome shotgun (WGS) entry which is preliminary data.</text>
</comment>
<feature type="active site" evidence="15">
    <location>
        <position position="178"/>
    </location>
</feature>
<accession>A0A432VY43</accession>
<dbReference type="HAMAP" id="MF_00521">
    <property type="entry name" value="KDO_kinase"/>
    <property type="match status" value="1"/>
</dbReference>
<evidence type="ECO:0000256" key="6">
    <source>
        <dbReference type="ARBA" id="ARBA00022519"/>
    </source>
</evidence>
<evidence type="ECO:0000256" key="2">
    <source>
        <dbReference type="ARBA" id="ARBA00004713"/>
    </source>
</evidence>
<keyword evidence="5 15" id="KW-1003">Cell membrane</keyword>
<evidence type="ECO:0000256" key="9">
    <source>
        <dbReference type="ARBA" id="ARBA00022777"/>
    </source>
</evidence>
<dbReference type="GO" id="GO:0005886">
    <property type="term" value="C:plasma membrane"/>
    <property type="evidence" value="ECO:0007669"/>
    <property type="project" value="UniProtKB-SubCell"/>
</dbReference>
<evidence type="ECO:0000256" key="1">
    <source>
        <dbReference type="ARBA" id="ARBA00004515"/>
    </source>
</evidence>
<proteinExistence type="inferred from homology"/>
<evidence type="ECO:0000256" key="13">
    <source>
        <dbReference type="ARBA" id="ARBA00029511"/>
    </source>
</evidence>
<keyword evidence="6 15" id="KW-0997">Cell inner membrane</keyword>
<evidence type="ECO:0000313" key="16">
    <source>
        <dbReference type="EMBL" id="RUO21599.1"/>
    </source>
</evidence>
<organism evidence="16 17">
    <name type="scientific">Aliidiomarina haloalkalitolerans</name>
    <dbReference type="NCBI Taxonomy" id="859059"/>
    <lineage>
        <taxon>Bacteria</taxon>
        <taxon>Pseudomonadati</taxon>
        <taxon>Pseudomonadota</taxon>
        <taxon>Gammaproteobacteria</taxon>
        <taxon>Alteromonadales</taxon>
        <taxon>Idiomarinaceae</taxon>
        <taxon>Aliidiomarina</taxon>
    </lineage>
</organism>
<keyword evidence="7 15" id="KW-0808">Transferase</keyword>
<keyword evidence="17" id="KW-1185">Reference proteome</keyword>
<dbReference type="Pfam" id="PF06293">
    <property type="entry name" value="Kdo"/>
    <property type="match status" value="1"/>
</dbReference>
<dbReference type="EC" id="2.7.1.166" evidence="4 15"/>
<dbReference type="UniPathway" id="UPA00958"/>
<name>A0A432VY43_9GAMM</name>
<keyword evidence="12 15" id="KW-0472">Membrane</keyword>
<keyword evidence="8 15" id="KW-0547">Nucleotide-binding</keyword>
<dbReference type="EMBL" id="PIPI01000001">
    <property type="protein sequence ID" value="RUO21599.1"/>
    <property type="molecule type" value="Genomic_DNA"/>
</dbReference>
<protein>
    <recommendedName>
        <fullName evidence="13 15">3-deoxy-D-manno-octulosonic acid kinase</fullName>
        <shortName evidence="15">Kdo kinase</shortName>
        <ecNumber evidence="4 15">2.7.1.166</ecNumber>
    </recommendedName>
</protein>
<evidence type="ECO:0000256" key="12">
    <source>
        <dbReference type="ARBA" id="ARBA00023136"/>
    </source>
</evidence>
<evidence type="ECO:0000256" key="10">
    <source>
        <dbReference type="ARBA" id="ARBA00022840"/>
    </source>
</evidence>
<dbReference type="RefSeq" id="WP_126790581.1">
    <property type="nucleotide sequence ID" value="NZ_PIPI01000001.1"/>
</dbReference>
<reference evidence="16 17" key="1">
    <citation type="journal article" date="2011" name="Front. Microbiol.">
        <title>Genomic signatures of strain selection and enhancement in Bacillus atrophaeus var. globigii, a historical biowarfare simulant.</title>
        <authorList>
            <person name="Gibbons H.S."/>
            <person name="Broomall S.M."/>
            <person name="McNew L.A."/>
            <person name="Daligault H."/>
            <person name="Chapman C."/>
            <person name="Bruce D."/>
            <person name="Karavis M."/>
            <person name="Krepps M."/>
            <person name="McGregor P.A."/>
            <person name="Hong C."/>
            <person name="Park K.H."/>
            <person name="Akmal A."/>
            <person name="Feldman A."/>
            <person name="Lin J.S."/>
            <person name="Chang W.E."/>
            <person name="Higgs B.W."/>
            <person name="Demirev P."/>
            <person name="Lindquist J."/>
            <person name="Liem A."/>
            <person name="Fochler E."/>
            <person name="Read T.D."/>
            <person name="Tapia R."/>
            <person name="Johnson S."/>
            <person name="Bishop-Lilly K.A."/>
            <person name="Detter C."/>
            <person name="Han C."/>
            <person name="Sozhamannan S."/>
            <person name="Rosenzweig C.N."/>
            <person name="Skowronski E.W."/>
        </authorList>
    </citation>
    <scope>NUCLEOTIDE SEQUENCE [LARGE SCALE GENOMIC DNA]</scope>
    <source>
        <strain evidence="16 17">AK5</strain>
    </source>
</reference>
<keyword evidence="11 15" id="KW-0448">Lipopolysaccharide biosynthesis</keyword>
<comment type="similarity">
    <text evidence="3 15">Belongs to the protein kinase superfamily. KdkA/RfaP family.</text>
</comment>